<organism evidence="4 5">
    <name type="scientific">Lachnotalea glycerini</name>
    <dbReference type="NCBI Taxonomy" id="1763509"/>
    <lineage>
        <taxon>Bacteria</taxon>
        <taxon>Bacillati</taxon>
        <taxon>Bacillota</taxon>
        <taxon>Clostridia</taxon>
        <taxon>Lachnospirales</taxon>
        <taxon>Lachnospiraceae</taxon>
        <taxon>Lachnotalea</taxon>
    </lineage>
</organism>
<evidence type="ECO:0000259" key="2">
    <source>
        <dbReference type="Pfam" id="PF05876"/>
    </source>
</evidence>
<evidence type="ECO:0000313" key="5">
    <source>
        <dbReference type="Proteomes" id="UP000216411"/>
    </source>
</evidence>
<dbReference type="Pfam" id="PF05876">
    <property type="entry name" value="GpA_ATPase"/>
    <property type="match status" value="1"/>
</dbReference>
<dbReference type="AlphaFoldDB" id="A0A371J7D6"/>
<proteinExistence type="predicted"/>
<dbReference type="Proteomes" id="UP000216411">
    <property type="component" value="Unassembled WGS sequence"/>
</dbReference>
<feature type="region of interest" description="Disordered" evidence="1">
    <location>
        <begin position="474"/>
        <end position="502"/>
    </location>
</feature>
<evidence type="ECO:0000259" key="3">
    <source>
        <dbReference type="Pfam" id="PF20454"/>
    </source>
</evidence>
<dbReference type="Pfam" id="PF20454">
    <property type="entry name" value="GpA_nuclease"/>
    <property type="match status" value="1"/>
</dbReference>
<dbReference type="GO" id="GO:0016887">
    <property type="term" value="F:ATP hydrolysis activity"/>
    <property type="evidence" value="ECO:0007669"/>
    <property type="project" value="InterPro"/>
</dbReference>
<dbReference type="RefSeq" id="WP_115804277.1">
    <property type="nucleotide sequence ID" value="NZ_NOKA02000079.1"/>
</dbReference>
<dbReference type="InterPro" id="IPR046453">
    <property type="entry name" value="GpA_ATPase"/>
</dbReference>
<name>A0A371J7D6_9FIRM</name>
<evidence type="ECO:0000313" key="4">
    <source>
        <dbReference type="EMBL" id="RDY28645.1"/>
    </source>
</evidence>
<comment type="caution">
    <text evidence="4">The sequence shown here is derived from an EMBL/GenBank/DDBJ whole genome shotgun (WGS) entry which is preliminary data.</text>
</comment>
<feature type="domain" description="Phage terminase large subunit GpA ATPase" evidence="2">
    <location>
        <begin position="2"/>
        <end position="149"/>
    </location>
</feature>
<keyword evidence="5" id="KW-1185">Reference proteome</keyword>
<feature type="compositionally biased region" description="Basic residues" evidence="1">
    <location>
        <begin position="483"/>
        <end position="496"/>
    </location>
</feature>
<feature type="domain" description="Terminase large subunit GpA endonuclease" evidence="3">
    <location>
        <begin position="168"/>
        <end position="462"/>
    </location>
</feature>
<dbReference type="OrthoDB" id="5181253at2"/>
<dbReference type="GO" id="GO:0004519">
    <property type="term" value="F:endonuclease activity"/>
    <property type="evidence" value="ECO:0007669"/>
    <property type="project" value="InterPro"/>
</dbReference>
<evidence type="ECO:0000256" key="1">
    <source>
        <dbReference type="SAM" id="MobiDB-lite"/>
    </source>
</evidence>
<accession>A0A371J7D6</accession>
<reference evidence="4 5" key="1">
    <citation type="journal article" date="2017" name="Genome Announc.">
        <title>Draft Genome Sequence of a Sporulating and Motile Strain of Lachnotalea glycerini Isolated from Water in Quebec City, Canada.</title>
        <authorList>
            <person name="Maheux A.F."/>
            <person name="Boudreau D.K."/>
            <person name="Berube E."/>
            <person name="Boissinot M."/>
            <person name="Raymond F."/>
            <person name="Brodeur S."/>
            <person name="Corbeil J."/>
            <person name="Isabel S."/>
            <person name="Omar R.F."/>
            <person name="Bergeron M.G."/>
        </authorList>
    </citation>
    <scope>NUCLEOTIDE SEQUENCE [LARGE SCALE GENOMIC DNA]</scope>
    <source>
        <strain evidence="4 5">CCRI-19302</strain>
    </source>
</reference>
<dbReference type="InterPro" id="IPR046454">
    <property type="entry name" value="GpA_endonuclease"/>
</dbReference>
<sequence length="502" mass="57491">RDNTVLKKKYPGGMLTMTGSNSPANLASTPSRYVFGDEIDRWTTDAGGEGDPWALLEARTTTFFNHKMVQVSTPTIKGFSAIESSFALGTQEYWSAECPHCKEYSFVEFDNIRFEHETKQVGSKKHFLVKKVQYCCPKCGCISSESKIKRAKHKWVAKNPDAYKNGVRSFWINAFSSPWTAWAKIILRFLEADGDPNKLKVVFNTLLGQLWEDRGKLRTDDQMLEIRESYKAELPDGVLCLTCGVDTQDNRLEYEVVGHGFFKETWGIEKGIIVGKPDAEDTPEMESVWTRLDRVIDKRWSYENGKQLKISITFVDSGGHYTQEVYQQCMKRINKRVFAIKGKGGEGIPFTSPPSKVNIIKEDDQGNKYVIGKAWLYTIGVDSGKEKIMSALEVNEPGARYCHYPIQEEKGYDSNYFNGLLSERMTYKGGKWKWEKLPGHIRNEPLDCRNYANAAFRVLNPNLDQIAKKLKEMENGETEVKNKPAKKVLRKQRKRNIQKDDW</sequence>
<dbReference type="EMBL" id="NOKA02000079">
    <property type="protein sequence ID" value="RDY28645.1"/>
    <property type="molecule type" value="Genomic_DNA"/>
</dbReference>
<gene>
    <name evidence="4" type="ORF">CG710_019245</name>
</gene>
<protein>
    <submittedName>
        <fullName evidence="4">Phage terminase large subunit family protein</fullName>
    </submittedName>
</protein>
<feature type="non-terminal residue" evidence="4">
    <location>
        <position position="1"/>
    </location>
</feature>